<dbReference type="Gene3D" id="3.40.50.300">
    <property type="entry name" value="P-loop containing nucleotide triphosphate hydrolases"/>
    <property type="match status" value="1"/>
</dbReference>
<dbReference type="PROSITE" id="PS50005">
    <property type="entry name" value="TPR"/>
    <property type="match status" value="1"/>
</dbReference>
<dbReference type="PANTHER" id="PTHR47691">
    <property type="entry name" value="REGULATOR-RELATED"/>
    <property type="match status" value="1"/>
</dbReference>
<evidence type="ECO:0000256" key="1">
    <source>
        <dbReference type="PROSITE-ProRule" id="PRU00339"/>
    </source>
</evidence>
<reference evidence="2 3" key="1">
    <citation type="submission" date="2015-09" db="EMBL/GenBank/DDBJ databases">
        <authorList>
            <consortium name="Pathogen Informatics"/>
        </authorList>
    </citation>
    <scope>NUCLEOTIDE SEQUENCE [LARGE SCALE GENOMIC DNA]</scope>
    <source>
        <strain evidence="2 3">2789STDY5608860</strain>
    </source>
</reference>
<accession>A0A174GS08</accession>
<protein>
    <submittedName>
        <fullName evidence="2">Predicted ATPase</fullName>
    </submittedName>
</protein>
<dbReference type="PANTHER" id="PTHR47691:SF3">
    <property type="entry name" value="HTH-TYPE TRANSCRIPTIONAL REGULATOR RV0890C-RELATED"/>
    <property type="match status" value="1"/>
</dbReference>
<feature type="repeat" description="TPR" evidence="1">
    <location>
        <begin position="617"/>
        <end position="650"/>
    </location>
</feature>
<dbReference type="SUPFAM" id="SSF52540">
    <property type="entry name" value="P-loop containing nucleoside triphosphate hydrolases"/>
    <property type="match status" value="1"/>
</dbReference>
<gene>
    <name evidence="2" type="ORF">ERS852417_02746</name>
</gene>
<sequence length="808" mass="92451">MKNQLTFAHVTGALLDNKIKTYPQHRLVRDLFSLCLLDEASDYGEASDDNITFSRWCNGARPVPVDILNEYKNDTGRNQMITDFKNKIIPNLINVSNTRYLLEDMINNSRKIIGITKADELIAIDDNATFFTDVMLYAILSDHNRKNLYSPELTDILLSNRLPAVVKEFIGRNDEIKECGRLLASESVVFINGIAGIGKSELAKYYASRNKKKYTNIIYLFYSGSLRKDIAAMEFSDDTSDMDEDALFDSHYRLLRSLHQDSLVILDNFNALPKDDAFFKEFVKNDFELLVTTRCEVKQYASIKIKEIASEKDLLQLFASHCPYSDDDTETVKQIIREVHSHTLTVVLSALSLAAGGLEPDELLHELKQCGLNITDSENVELYKDGDYYDGLMIEHLRILMQISRLNSSQTDILKNLSILPVSGVYKNHFRNWLQLASLHDVNYLARYGFITDDIENKKINLHPLIQEIIYEELNPCISNCQTLVNSLHSICLMHGLEVRKPDNTIQAMISVVENIINDNSACYLLFLQDMFPYLEKYSVRDYMSKLADRISYLMEQEHIDSVCDRALLLDYKAELSYMRKDYDVAVKKREKAIHLLENEDDTMNTMNQKRYINLLSNLYNNLSNVYLALKKTDKATEALHKAFEIRISYADTGIIETHDMLQQMLNLVNMLILAGDLELARLVLNQYDALVTDNEGYNTLDYGCCRLASGIIALKEGKPVEAEKNLLAAESIINAAMDTSDSDLASSDTAVSAFDNYVSKNNYLKSVYGYLNNLYARWHKPEKALEYKEKWLNAKNEQNKNITHRNA</sequence>
<organism evidence="2 3">
    <name type="scientific">Agathobacter rectalis</name>
    <dbReference type="NCBI Taxonomy" id="39491"/>
    <lineage>
        <taxon>Bacteria</taxon>
        <taxon>Bacillati</taxon>
        <taxon>Bacillota</taxon>
        <taxon>Clostridia</taxon>
        <taxon>Lachnospirales</taxon>
        <taxon>Lachnospiraceae</taxon>
        <taxon>Agathobacter</taxon>
    </lineage>
</organism>
<evidence type="ECO:0000313" key="2">
    <source>
        <dbReference type="EMBL" id="CUO63710.1"/>
    </source>
</evidence>
<proteinExistence type="predicted"/>
<dbReference type="Gene3D" id="1.25.40.10">
    <property type="entry name" value="Tetratricopeptide repeat domain"/>
    <property type="match status" value="1"/>
</dbReference>
<dbReference type="AlphaFoldDB" id="A0A174GS08"/>
<name>A0A174GS08_9FIRM</name>
<dbReference type="SUPFAM" id="SSF48452">
    <property type="entry name" value="TPR-like"/>
    <property type="match status" value="1"/>
</dbReference>
<dbReference type="InterPro" id="IPR019734">
    <property type="entry name" value="TPR_rpt"/>
</dbReference>
<dbReference type="InterPro" id="IPR011990">
    <property type="entry name" value="TPR-like_helical_dom_sf"/>
</dbReference>
<dbReference type="EMBL" id="CYYW01000029">
    <property type="protein sequence ID" value="CUO63710.1"/>
    <property type="molecule type" value="Genomic_DNA"/>
</dbReference>
<dbReference type="InterPro" id="IPR027417">
    <property type="entry name" value="P-loop_NTPase"/>
</dbReference>
<dbReference type="Proteomes" id="UP000095384">
    <property type="component" value="Unassembled WGS sequence"/>
</dbReference>
<keyword evidence="1" id="KW-0802">TPR repeat</keyword>
<dbReference type="RefSeq" id="WP_055225044.1">
    <property type="nucleotide sequence ID" value="NZ_CYYW01000029.1"/>
</dbReference>
<evidence type="ECO:0000313" key="3">
    <source>
        <dbReference type="Proteomes" id="UP000095384"/>
    </source>
</evidence>